<organism evidence="1 2">
    <name type="scientific">Bacillus norwichensis</name>
    <dbReference type="NCBI Taxonomy" id="2762217"/>
    <lineage>
        <taxon>Bacteria</taxon>
        <taxon>Bacillati</taxon>
        <taxon>Bacillota</taxon>
        <taxon>Bacilli</taxon>
        <taxon>Bacillales</taxon>
        <taxon>Bacillaceae</taxon>
        <taxon>Bacillus</taxon>
    </lineage>
</organism>
<comment type="caution">
    <text evidence="1">The sequence shown here is derived from an EMBL/GenBank/DDBJ whole genome shotgun (WGS) entry which is preliminary data.</text>
</comment>
<dbReference type="SUPFAM" id="SSF52833">
    <property type="entry name" value="Thioredoxin-like"/>
    <property type="match status" value="1"/>
</dbReference>
<dbReference type="InterPro" id="IPR036249">
    <property type="entry name" value="Thioredoxin-like_sf"/>
</dbReference>
<dbReference type="RefSeq" id="WP_191809989.1">
    <property type="nucleotide sequence ID" value="NZ_JACSPV010000004.1"/>
</dbReference>
<dbReference type="Proteomes" id="UP000648182">
    <property type="component" value="Unassembled WGS sequence"/>
</dbReference>
<dbReference type="Pfam" id="PF14595">
    <property type="entry name" value="Thioredoxin_9"/>
    <property type="match status" value="1"/>
</dbReference>
<proteinExistence type="predicted"/>
<dbReference type="EMBL" id="JACSPV010000004">
    <property type="protein sequence ID" value="MBD8004132.1"/>
    <property type="molecule type" value="Genomic_DNA"/>
</dbReference>
<gene>
    <name evidence="1" type="ORF">H9631_03490</name>
</gene>
<sequence>MNLNDWFEKGLRPEEYISELEHQKDGFLHIYENFQLPADEDFFNKVKEKNLRAVALAEVWCGHCMLNVPVLLRLAEKAGMDVRLLPRDQHLDLMEQYLTNGKRVIPIFIFIDENGEQVGKWGPITESTKAFVDEYRKELPPKDDESYDEKFKAMVKIVAKTFKEKPHFWDNSYESMKNILNEVK</sequence>
<evidence type="ECO:0000313" key="1">
    <source>
        <dbReference type="EMBL" id="MBD8004132.1"/>
    </source>
</evidence>
<protein>
    <submittedName>
        <fullName evidence="1">Thioredoxin family protein</fullName>
    </submittedName>
</protein>
<keyword evidence="2" id="KW-1185">Reference proteome</keyword>
<dbReference type="Gene3D" id="3.40.30.10">
    <property type="entry name" value="Glutaredoxin"/>
    <property type="match status" value="1"/>
</dbReference>
<evidence type="ECO:0000313" key="2">
    <source>
        <dbReference type="Proteomes" id="UP000648182"/>
    </source>
</evidence>
<dbReference type="CDD" id="cd02947">
    <property type="entry name" value="TRX_family"/>
    <property type="match status" value="1"/>
</dbReference>
<reference evidence="1 2" key="1">
    <citation type="submission" date="2020-08" db="EMBL/GenBank/DDBJ databases">
        <title>A Genomic Blueprint of the Chicken Gut Microbiome.</title>
        <authorList>
            <person name="Gilroy R."/>
            <person name="Ravi A."/>
            <person name="Getino M."/>
            <person name="Pursley I."/>
            <person name="Horton D.L."/>
            <person name="Alikhan N.-F."/>
            <person name="Baker D."/>
            <person name="Gharbi K."/>
            <person name="Hall N."/>
            <person name="Watson M."/>
            <person name="Adriaenssens E.M."/>
            <person name="Foster-Nyarko E."/>
            <person name="Jarju S."/>
            <person name="Secka A."/>
            <person name="Antonio M."/>
            <person name="Oren A."/>
            <person name="Chaudhuri R."/>
            <person name="La Ragione R.M."/>
            <person name="Hildebrand F."/>
            <person name="Pallen M.J."/>
        </authorList>
    </citation>
    <scope>NUCLEOTIDE SEQUENCE [LARGE SCALE GENOMIC DNA]</scope>
    <source>
        <strain evidence="1 2">Sa1BUA2</strain>
    </source>
</reference>
<name>A0ABR8VHH2_9BACI</name>
<accession>A0ABR8VHH2</accession>